<dbReference type="RefSeq" id="WP_346820138.1">
    <property type="nucleotide sequence ID" value="NZ_JBDKWZ010000002.1"/>
</dbReference>
<evidence type="ECO:0000313" key="1">
    <source>
        <dbReference type="EMBL" id="MEN7547355.1"/>
    </source>
</evidence>
<comment type="caution">
    <text evidence="1">The sequence shown here is derived from an EMBL/GenBank/DDBJ whole genome shotgun (WGS) entry which is preliminary data.</text>
</comment>
<keyword evidence="2" id="KW-1185">Reference proteome</keyword>
<evidence type="ECO:0000313" key="2">
    <source>
        <dbReference type="Proteomes" id="UP001403385"/>
    </source>
</evidence>
<reference evidence="1 2" key="1">
    <citation type="submission" date="2024-04" db="EMBL/GenBank/DDBJ databases">
        <title>Novel genus in family Flammeovirgaceae.</title>
        <authorList>
            <person name="Nguyen T.H."/>
            <person name="Vuong T.Q."/>
            <person name="Le H."/>
            <person name="Kim S.-G."/>
        </authorList>
    </citation>
    <scope>NUCLEOTIDE SEQUENCE [LARGE SCALE GENOMIC DNA]</scope>
    <source>
        <strain evidence="1 2">JCM 23209</strain>
    </source>
</reference>
<protein>
    <submittedName>
        <fullName evidence="1">Uncharacterized protein</fullName>
    </submittedName>
</protein>
<gene>
    <name evidence="1" type="ORF">AAG747_05525</name>
</gene>
<dbReference type="Proteomes" id="UP001403385">
    <property type="component" value="Unassembled WGS sequence"/>
</dbReference>
<dbReference type="EMBL" id="JBDKWZ010000002">
    <property type="protein sequence ID" value="MEN7547355.1"/>
    <property type="molecule type" value="Genomic_DNA"/>
</dbReference>
<sequence length="176" mass="21163">MKNHFEIREVKKEDKRTSFDFFVDGKALSEWLNINRFDLAFCDFDLDLVEVDKSKFPNYNRTKINKKAASRFLGNDQPPFNQFETNRIVLYRCHCGVDYCGIISFLLEKQDDLIIWKEITYENEDFIYVENKSYENDGFNCKEEIESKGLKPIKELRFDRSKYELEFKNYLNNYCA</sequence>
<dbReference type="AlphaFoldDB" id="A0AAW9S6M9"/>
<proteinExistence type="predicted"/>
<accession>A0AAW9S6M9</accession>
<name>A0AAW9S6M9_9BACT</name>
<organism evidence="1 2">
    <name type="scientific">Rapidithrix thailandica</name>
    <dbReference type="NCBI Taxonomy" id="413964"/>
    <lineage>
        <taxon>Bacteria</taxon>
        <taxon>Pseudomonadati</taxon>
        <taxon>Bacteroidota</taxon>
        <taxon>Cytophagia</taxon>
        <taxon>Cytophagales</taxon>
        <taxon>Flammeovirgaceae</taxon>
        <taxon>Rapidithrix</taxon>
    </lineage>
</organism>